<keyword evidence="9" id="KW-0812">Transmembrane</keyword>
<keyword evidence="7" id="KW-0997">Cell inner membrane</keyword>
<evidence type="ECO:0000256" key="11">
    <source>
        <dbReference type="ARBA" id="ARBA00022777"/>
    </source>
</evidence>
<dbReference type="EC" id="2.7.10.2" evidence="5"/>
<evidence type="ECO:0000256" key="7">
    <source>
        <dbReference type="ARBA" id="ARBA00022519"/>
    </source>
</evidence>
<evidence type="ECO:0000256" key="8">
    <source>
        <dbReference type="ARBA" id="ARBA00022679"/>
    </source>
</evidence>
<evidence type="ECO:0000256" key="10">
    <source>
        <dbReference type="ARBA" id="ARBA00022741"/>
    </source>
</evidence>
<dbReference type="NCBIfam" id="TIGR01007">
    <property type="entry name" value="eps_fam"/>
    <property type="match status" value="1"/>
</dbReference>
<dbReference type="InterPro" id="IPR025669">
    <property type="entry name" value="AAA_dom"/>
</dbReference>
<dbReference type="SUPFAM" id="SSF52540">
    <property type="entry name" value="P-loop containing nucleoside triphosphate hydrolases"/>
    <property type="match status" value="1"/>
</dbReference>
<organism evidence="20 21">
    <name type="scientific">Microlunatus ginsengisoli</name>
    <dbReference type="NCBI Taxonomy" id="363863"/>
    <lineage>
        <taxon>Bacteria</taxon>
        <taxon>Bacillati</taxon>
        <taxon>Actinomycetota</taxon>
        <taxon>Actinomycetes</taxon>
        <taxon>Propionibacteriales</taxon>
        <taxon>Propionibacteriaceae</taxon>
        <taxon>Microlunatus</taxon>
    </lineage>
</organism>
<name>A0ABP6ZEV2_9ACTN</name>
<dbReference type="InterPro" id="IPR050445">
    <property type="entry name" value="Bact_polysacc_biosynth/exp"/>
</dbReference>
<keyword evidence="15" id="KW-0829">Tyrosine-protein kinase</keyword>
<feature type="domain" description="AAA" evidence="19">
    <location>
        <begin position="262"/>
        <end position="391"/>
    </location>
</feature>
<dbReference type="PANTHER" id="PTHR32309:SF13">
    <property type="entry name" value="FERRIC ENTEROBACTIN TRANSPORT PROTEIN FEPE"/>
    <property type="match status" value="1"/>
</dbReference>
<feature type="region of interest" description="Disordered" evidence="17">
    <location>
        <begin position="452"/>
        <end position="492"/>
    </location>
</feature>
<sequence length="492" mass="51003">MALRDYIDILRRRWLAGLAVALTVLAATAGITLLMPEKYTATTRLFFAVQGTESVTDLAQGSTFAEKQITSYAQVATSPLVLDPVIDGLHLDLSPADLAKSVSAVVPTDTVILEVSVVDEDPAQATAIANAIGTELARVVSQLSPEQQGGGQAVKATILQPAVVPVAPSSPDIARNLALGLVLALLLGVFAAFLRNVLDTKIRSDADLRSVTDAPLLGSIAFDESVPTHPVVVAEEPLSAPSEAVRRLRTNLQFVGAPGQSKKVVITSSVPGEGKTTTSINLAVSLADAGAKVILVDADLRRPAVAEYMGLEGAAGLTTVLIGKVELADVIQPWRSSGLDILPSGQVPPNPSELLGSPAMAVLLDQLGESYDVVLLDSAPLLPVTDAAILTKLAGGALVVVGADRIHRRQLEDALEALATAGAEVHGLALNKVAKRDTQPYAYHGGYYRASASDRATDSAGDSRPSEAADQSDATYAASEESSAVTVGRGGR</sequence>
<dbReference type="Pfam" id="PF02706">
    <property type="entry name" value="Wzz"/>
    <property type="match status" value="1"/>
</dbReference>
<comment type="similarity">
    <text evidence="4">Belongs to the etk/wzc family.</text>
</comment>
<keyword evidence="6" id="KW-1003">Cell membrane</keyword>
<feature type="domain" description="Polysaccharide chain length determinant N-terminal" evidence="18">
    <location>
        <begin position="3"/>
        <end position="88"/>
    </location>
</feature>
<dbReference type="EMBL" id="BAABAB010000005">
    <property type="protein sequence ID" value="GAA3607379.1"/>
    <property type="molecule type" value="Genomic_DNA"/>
</dbReference>
<accession>A0ABP6ZEV2</accession>
<dbReference type="InterPro" id="IPR003856">
    <property type="entry name" value="LPS_length_determ_N"/>
</dbReference>
<evidence type="ECO:0000256" key="12">
    <source>
        <dbReference type="ARBA" id="ARBA00022840"/>
    </source>
</evidence>
<keyword evidence="13" id="KW-1133">Transmembrane helix</keyword>
<evidence type="ECO:0000256" key="16">
    <source>
        <dbReference type="ARBA" id="ARBA00051245"/>
    </source>
</evidence>
<dbReference type="InterPro" id="IPR005702">
    <property type="entry name" value="Wzc-like_C"/>
</dbReference>
<evidence type="ECO:0000256" key="13">
    <source>
        <dbReference type="ARBA" id="ARBA00022989"/>
    </source>
</evidence>
<evidence type="ECO:0000256" key="3">
    <source>
        <dbReference type="ARBA" id="ARBA00007316"/>
    </source>
</evidence>
<keyword evidence="12" id="KW-0067">ATP-binding</keyword>
<evidence type="ECO:0000256" key="1">
    <source>
        <dbReference type="ARBA" id="ARBA00004429"/>
    </source>
</evidence>
<comment type="similarity">
    <text evidence="3">Belongs to the CpsD/CapB family.</text>
</comment>
<evidence type="ECO:0000313" key="21">
    <source>
        <dbReference type="Proteomes" id="UP001501490"/>
    </source>
</evidence>
<keyword evidence="14" id="KW-0472">Membrane</keyword>
<dbReference type="Gene3D" id="3.40.50.300">
    <property type="entry name" value="P-loop containing nucleotide triphosphate hydrolases"/>
    <property type="match status" value="1"/>
</dbReference>
<dbReference type="PANTHER" id="PTHR32309">
    <property type="entry name" value="TYROSINE-PROTEIN KINASE"/>
    <property type="match status" value="1"/>
</dbReference>
<evidence type="ECO:0000256" key="2">
    <source>
        <dbReference type="ARBA" id="ARBA00006683"/>
    </source>
</evidence>
<protein>
    <recommendedName>
        <fullName evidence="5">non-specific protein-tyrosine kinase</fullName>
        <ecNumber evidence="5">2.7.10.2</ecNumber>
    </recommendedName>
</protein>
<gene>
    <name evidence="20" type="ORF">GCM10022236_06490</name>
</gene>
<evidence type="ECO:0000313" key="20">
    <source>
        <dbReference type="EMBL" id="GAA3607379.1"/>
    </source>
</evidence>
<reference evidence="21" key="1">
    <citation type="journal article" date="2019" name="Int. J. Syst. Evol. Microbiol.">
        <title>The Global Catalogue of Microorganisms (GCM) 10K type strain sequencing project: providing services to taxonomists for standard genome sequencing and annotation.</title>
        <authorList>
            <consortium name="The Broad Institute Genomics Platform"/>
            <consortium name="The Broad Institute Genome Sequencing Center for Infectious Disease"/>
            <person name="Wu L."/>
            <person name="Ma J."/>
        </authorList>
    </citation>
    <scope>NUCLEOTIDE SEQUENCE [LARGE SCALE GENOMIC DNA]</scope>
    <source>
        <strain evidence="21">JCM 16929</strain>
    </source>
</reference>
<evidence type="ECO:0000256" key="17">
    <source>
        <dbReference type="SAM" id="MobiDB-lite"/>
    </source>
</evidence>
<keyword evidence="10" id="KW-0547">Nucleotide-binding</keyword>
<evidence type="ECO:0000259" key="18">
    <source>
        <dbReference type="Pfam" id="PF02706"/>
    </source>
</evidence>
<evidence type="ECO:0000256" key="14">
    <source>
        <dbReference type="ARBA" id="ARBA00023136"/>
    </source>
</evidence>
<evidence type="ECO:0000256" key="9">
    <source>
        <dbReference type="ARBA" id="ARBA00022692"/>
    </source>
</evidence>
<proteinExistence type="inferred from homology"/>
<evidence type="ECO:0000256" key="5">
    <source>
        <dbReference type="ARBA" id="ARBA00011903"/>
    </source>
</evidence>
<dbReference type="RefSeq" id="WP_344801646.1">
    <property type="nucleotide sequence ID" value="NZ_BAABAB010000005.1"/>
</dbReference>
<dbReference type="Pfam" id="PF13614">
    <property type="entry name" value="AAA_31"/>
    <property type="match status" value="1"/>
</dbReference>
<evidence type="ECO:0000256" key="15">
    <source>
        <dbReference type="ARBA" id="ARBA00023137"/>
    </source>
</evidence>
<dbReference type="CDD" id="cd05387">
    <property type="entry name" value="BY-kinase"/>
    <property type="match status" value="1"/>
</dbReference>
<dbReference type="Proteomes" id="UP001501490">
    <property type="component" value="Unassembled WGS sequence"/>
</dbReference>
<keyword evidence="21" id="KW-1185">Reference proteome</keyword>
<comment type="subcellular location">
    <subcellularLocation>
        <location evidence="1">Cell inner membrane</location>
        <topology evidence="1">Multi-pass membrane protein</topology>
    </subcellularLocation>
</comment>
<comment type="caution">
    <text evidence="20">The sequence shown here is derived from an EMBL/GenBank/DDBJ whole genome shotgun (WGS) entry which is preliminary data.</text>
</comment>
<comment type="similarity">
    <text evidence="2">Belongs to the CpsC/CapA family.</text>
</comment>
<dbReference type="InterPro" id="IPR027417">
    <property type="entry name" value="P-loop_NTPase"/>
</dbReference>
<keyword evidence="11" id="KW-0418">Kinase</keyword>
<keyword evidence="8" id="KW-0808">Transferase</keyword>
<feature type="compositionally biased region" description="Low complexity" evidence="17">
    <location>
        <begin position="452"/>
        <end position="463"/>
    </location>
</feature>
<evidence type="ECO:0000256" key="6">
    <source>
        <dbReference type="ARBA" id="ARBA00022475"/>
    </source>
</evidence>
<comment type="catalytic activity">
    <reaction evidence="16">
        <text>L-tyrosyl-[protein] + ATP = O-phospho-L-tyrosyl-[protein] + ADP + H(+)</text>
        <dbReference type="Rhea" id="RHEA:10596"/>
        <dbReference type="Rhea" id="RHEA-COMP:10136"/>
        <dbReference type="Rhea" id="RHEA-COMP:20101"/>
        <dbReference type="ChEBI" id="CHEBI:15378"/>
        <dbReference type="ChEBI" id="CHEBI:30616"/>
        <dbReference type="ChEBI" id="CHEBI:46858"/>
        <dbReference type="ChEBI" id="CHEBI:61978"/>
        <dbReference type="ChEBI" id="CHEBI:456216"/>
        <dbReference type="EC" id="2.7.10.2"/>
    </reaction>
</comment>
<evidence type="ECO:0000256" key="4">
    <source>
        <dbReference type="ARBA" id="ARBA00008883"/>
    </source>
</evidence>
<evidence type="ECO:0000259" key="19">
    <source>
        <dbReference type="Pfam" id="PF13614"/>
    </source>
</evidence>